<reference evidence="1 2" key="1">
    <citation type="journal article" date="2019" name="Int. J. Syst. Evol. Microbiol.">
        <title>The Global Catalogue of Microorganisms (GCM) 10K type strain sequencing project: providing services to taxonomists for standard genome sequencing and annotation.</title>
        <authorList>
            <consortium name="The Broad Institute Genomics Platform"/>
            <consortium name="The Broad Institute Genome Sequencing Center for Infectious Disease"/>
            <person name="Wu L."/>
            <person name="Ma J."/>
        </authorList>
    </citation>
    <scope>NUCLEOTIDE SEQUENCE [LARGE SCALE GENOMIC DNA]</scope>
    <source>
        <strain evidence="1 2">JCM 30072</strain>
    </source>
</reference>
<name>A0ABD5W482_9EURY</name>
<organism evidence="1 2">
    <name type="scientific">Halovenus salina</name>
    <dbReference type="NCBI Taxonomy" id="1510225"/>
    <lineage>
        <taxon>Archaea</taxon>
        <taxon>Methanobacteriati</taxon>
        <taxon>Methanobacteriota</taxon>
        <taxon>Stenosarchaea group</taxon>
        <taxon>Halobacteria</taxon>
        <taxon>Halobacteriales</taxon>
        <taxon>Haloarculaceae</taxon>
        <taxon>Halovenus</taxon>
    </lineage>
</organism>
<dbReference type="Pfam" id="PF09484">
    <property type="entry name" value="Cas_TM1802"/>
    <property type="match status" value="1"/>
</dbReference>
<accession>A0ABD5W482</accession>
<keyword evidence="2" id="KW-1185">Reference proteome</keyword>
<comment type="caution">
    <text evidence="1">The sequence shown here is derived from an EMBL/GenBank/DDBJ whole genome shotgun (WGS) entry which is preliminary data.</text>
</comment>
<evidence type="ECO:0000313" key="2">
    <source>
        <dbReference type="Proteomes" id="UP001596445"/>
    </source>
</evidence>
<sequence length="732" mass="81225">MTSPLETPLASLDPAELADKIPTFELTSLNALLAYYGAIELASKGIKPTTDEAFLTPDRLRGLDSEEWIIVSVDIDLRDHTNPQLEGIEKHALTDERISDLGLSRYSSGKRDHSVTNVGKKSGTNTVEDVQEYCVERVAKWPEREPIQSVADEHPDGRLITAISSLGEDDDTQAQLENAVEDQYEGSSKVISTIRLRLDTDSLAEPPADEPSGNKYWPGEIPVFIAAAAERNRTKLAGKNVSDGDGVSKGDGTCSVTGEETEVVGAVEGPLGVYALQHTDEMFGFQDDSSWRQNPLSARTGVLISQSDSLVRSCYWSVGGLRVYALPYFTGEQTVEKAVFTHELLNRIRDDRWDEQADGDNQVLQVQRFIEQNKPELLDALRFYFITLRTDSAGVRVFFEEPAVTTLSVLNVARSHERVVTHLLGGHLGLTARENWSLIDPSATARQLAELILNRRYVIETLLEPYPNAGDYKDAATDPRESVTYAVLTGDMVDPEWLLSQYMRRLKYDRRENDEDDSNTQQKVKQQFTQLQTFAGAGILSTPQHDPELAAPPTYMTPQDSAPQEYGQPATDGGTEAIGYVETLSTQLSEFIESHPVLDEDTERQGAFLAGVFVSMVSKHQREERNISRTFMDRYDVGEITPSQLMQMLPKVIAKDGIYAREADELGSTVAPGVRHRLPEELATDEPTDWEISPVQFRYFYALGTAYGEDASYAASAAMNESNGNESEATQK</sequence>
<evidence type="ECO:0000313" key="1">
    <source>
        <dbReference type="EMBL" id="MFC7059194.1"/>
    </source>
</evidence>
<dbReference type="InterPro" id="IPR013389">
    <property type="entry name" value="CRISPR-assoc_prot_Cas8b"/>
</dbReference>
<dbReference type="EMBL" id="JBHSZI010000001">
    <property type="protein sequence ID" value="MFC7059194.1"/>
    <property type="molecule type" value="Genomic_DNA"/>
</dbReference>
<proteinExistence type="predicted"/>
<dbReference type="RefSeq" id="WP_267161934.1">
    <property type="nucleotide sequence ID" value="NZ_CP112972.1"/>
</dbReference>
<dbReference type="Proteomes" id="UP001596445">
    <property type="component" value="Unassembled WGS sequence"/>
</dbReference>
<dbReference type="AlphaFoldDB" id="A0ABD5W482"/>
<dbReference type="GeneID" id="76631298"/>
<gene>
    <name evidence="1" type="ORF">ACFQQG_14655</name>
</gene>
<protein>
    <submittedName>
        <fullName evidence="1">TM1802 family CRISPR-associated protein</fullName>
    </submittedName>
</protein>